<dbReference type="InterPro" id="IPR002156">
    <property type="entry name" value="RNaseH_domain"/>
</dbReference>
<reference evidence="3" key="1">
    <citation type="submission" date="2018-11" db="EMBL/GenBank/DDBJ databases">
        <authorList>
            <person name="Grassa J C."/>
        </authorList>
    </citation>
    <scope>NUCLEOTIDE SEQUENCE [LARGE SCALE GENOMIC DNA]</scope>
</reference>
<evidence type="ECO:0000313" key="3">
    <source>
        <dbReference type="EnsemblPlants" id="cds.evm.model.06.1795"/>
    </source>
</evidence>
<reference evidence="3" key="2">
    <citation type="submission" date="2021-03" db="UniProtKB">
        <authorList>
            <consortium name="EnsemblPlants"/>
        </authorList>
    </citation>
    <scope>IDENTIFICATION</scope>
</reference>
<dbReference type="PANTHER" id="PTHR33116">
    <property type="entry name" value="REVERSE TRANSCRIPTASE ZINC-BINDING DOMAIN-CONTAINING PROTEIN-RELATED-RELATED"/>
    <property type="match status" value="1"/>
</dbReference>
<dbReference type="GO" id="GO:0004523">
    <property type="term" value="F:RNA-DNA hybrid ribonuclease activity"/>
    <property type="evidence" value="ECO:0007669"/>
    <property type="project" value="InterPro"/>
</dbReference>
<feature type="region of interest" description="Disordered" evidence="1">
    <location>
        <begin position="1096"/>
        <end position="1128"/>
    </location>
</feature>
<dbReference type="InterPro" id="IPR012337">
    <property type="entry name" value="RNaseH-like_sf"/>
</dbReference>
<dbReference type="Gramene" id="evm.model.06.1795">
    <property type="protein sequence ID" value="cds.evm.model.06.1795"/>
    <property type="gene ID" value="evm.TU.06.1795"/>
</dbReference>
<dbReference type="SUPFAM" id="SSF53098">
    <property type="entry name" value="Ribonuclease H-like"/>
    <property type="match status" value="1"/>
</dbReference>
<proteinExistence type="predicted"/>
<dbReference type="InterPro" id="IPR044730">
    <property type="entry name" value="RNase_H-like_dom_plant"/>
</dbReference>
<feature type="domain" description="Reverse transcriptase" evidence="2">
    <location>
        <begin position="381"/>
        <end position="647"/>
    </location>
</feature>
<dbReference type="InterPro" id="IPR000477">
    <property type="entry name" value="RT_dom"/>
</dbReference>
<dbReference type="InterPro" id="IPR026960">
    <property type="entry name" value="RVT-Znf"/>
</dbReference>
<sequence length="1286" mass="146870">MEHLRQNRHQSWTLLERLKDVAPLMPWLIIGDFNEILSNHHKSGGALRNEAQMDAFRNVLDRCHLHEQAFVGDPFTWIKGRITPDTIKERLDWCFVNTLWHETFQDITTHHLDYYRSDHRALAVHILPHNAPNQQPIRRTRFRFEKIWLQEDEATSLIQQNWQQDSVETAAALFKHNLQRCSDSLQQWHRQKFGNIKKKISKAQKQVADLNNGDDRSLTAMAELKRSENILDDLLAQEETYWQQRSRVDWLQNGDQNTKFFHAYASTRKKHNTIKSLFDSNGSVIISKNGMTDVITTFFGDLFTASDINHETLSHTLSTIPTTVTAEMNESLIRPFTNDDVFNALKTINPDKSPGSDGMSAMFYHKYWSIVGNVVLRVVLGVLNDGDCLDTLNHSLITLIPKINAPQGMGDFRPISLCNVIYKIVSKALAMRFKDVLPAVISETQSAFLSNRLITDNILVAFELVHHLKHKTRGNKGFSALKLDMSKAFDRVEWLYIQEVMRKMRFHVKWIAMIMSCLSSTSFSFMLNGEEVGYVKPTRGLRQGDPLSPYLFLICSEGLSRLLQYEESVQHLKGLRLTRHAPSVSHLLFADDSLLFCEASNSTAVALKRVLETYHSASGQLLNTTKSVMSFSPNTSQSAKDFFHHTLGMPISDCHERYLGLPAYSERDKKEMFSDVKERVWQKLHAWNDKLFSVGGKEVLLKAVVQSIPTYAMSCFRLPSTFCSQLESMMANFWWGSTKDGSKIHWRSWKLLCKSKFEGGMGFRSFVNFNKALLAKQAWRIFEMPNSLLSRLLKHRYFSNNNFLEARLGHSPSLTWQGIHWGRELLIEGLRYKIGNGVTVSAGFDRWIPGFTDFKPVSFNGADTMTVSHFITDQREWNISLLNQYFQSIDVDKIVTIPLSFFPTNDRLIWHHTTTGCYTVNCDFIFFENLRKKETHASSSHSTWWKTFWNLELPSKVKIFAWRVMQNALPVATGLVRRKVIDSATCSLCNNAWESVGHSLFNCTTARKVWRDTKFTIDHTHTHNMYNGDYLIHLSSLHSKQDLELIICTMWAIWHERNKVIHGGVSKSSHDIASFASTHLHQYQRARTKNQQQFNNCNAHTSSSASAPGHTSASTPLQRSNSDTSWSPPGISGLKINVDAAVNQEKKILGVGAIIRDHHGSVIAAISKPVQGCFRSDEMEAKALFHSLNWAMQLQLHITHVETDALRVSSALNFPSPNLSSFNDLIMDVNCLLSFFSGVTISHVKRNANQATHGLAKYALELDEDVSWMAEIPNPIFSIVVNDMQF</sequence>
<dbReference type="Pfam" id="PF13966">
    <property type="entry name" value="zf-RVT"/>
    <property type="match status" value="1"/>
</dbReference>
<dbReference type="PANTHER" id="PTHR33116:SF86">
    <property type="entry name" value="REVERSE TRANSCRIPTASE DOMAIN-CONTAINING PROTEIN"/>
    <property type="match status" value="1"/>
</dbReference>
<dbReference type="PROSITE" id="PS50878">
    <property type="entry name" value="RT_POL"/>
    <property type="match status" value="1"/>
</dbReference>
<dbReference type="Pfam" id="PF00078">
    <property type="entry name" value="RVT_1"/>
    <property type="match status" value="1"/>
</dbReference>
<dbReference type="InterPro" id="IPR043502">
    <property type="entry name" value="DNA/RNA_pol_sf"/>
</dbReference>
<dbReference type="CDD" id="cd06222">
    <property type="entry name" value="RNase_H_like"/>
    <property type="match status" value="1"/>
</dbReference>
<dbReference type="EnsemblPlants" id="evm.model.06.1795">
    <property type="protein sequence ID" value="cds.evm.model.06.1795"/>
    <property type="gene ID" value="evm.TU.06.1795"/>
</dbReference>
<organism evidence="3 4">
    <name type="scientific">Cannabis sativa</name>
    <name type="common">Hemp</name>
    <name type="synonym">Marijuana</name>
    <dbReference type="NCBI Taxonomy" id="3483"/>
    <lineage>
        <taxon>Eukaryota</taxon>
        <taxon>Viridiplantae</taxon>
        <taxon>Streptophyta</taxon>
        <taxon>Embryophyta</taxon>
        <taxon>Tracheophyta</taxon>
        <taxon>Spermatophyta</taxon>
        <taxon>Magnoliopsida</taxon>
        <taxon>eudicotyledons</taxon>
        <taxon>Gunneridae</taxon>
        <taxon>Pentapetalae</taxon>
        <taxon>rosids</taxon>
        <taxon>fabids</taxon>
        <taxon>Rosales</taxon>
        <taxon>Cannabaceae</taxon>
        <taxon>Cannabis</taxon>
    </lineage>
</organism>
<dbReference type="SUPFAM" id="SSF56219">
    <property type="entry name" value="DNase I-like"/>
    <property type="match status" value="1"/>
</dbReference>
<dbReference type="SUPFAM" id="SSF56672">
    <property type="entry name" value="DNA/RNA polymerases"/>
    <property type="match status" value="1"/>
</dbReference>
<dbReference type="InterPro" id="IPR036691">
    <property type="entry name" value="Endo/exonu/phosph_ase_sf"/>
</dbReference>
<accession>A0A803PW06</accession>
<evidence type="ECO:0000256" key="1">
    <source>
        <dbReference type="SAM" id="MobiDB-lite"/>
    </source>
</evidence>
<dbReference type="Pfam" id="PF13456">
    <property type="entry name" value="RVT_3"/>
    <property type="match status" value="1"/>
</dbReference>
<dbReference type="Gene3D" id="3.60.10.10">
    <property type="entry name" value="Endonuclease/exonuclease/phosphatase"/>
    <property type="match status" value="1"/>
</dbReference>
<dbReference type="InterPro" id="IPR036397">
    <property type="entry name" value="RNaseH_sf"/>
</dbReference>
<evidence type="ECO:0000313" key="4">
    <source>
        <dbReference type="Proteomes" id="UP000596661"/>
    </source>
</evidence>
<protein>
    <recommendedName>
        <fullName evidence="2">Reverse transcriptase domain-containing protein</fullName>
    </recommendedName>
</protein>
<dbReference type="GO" id="GO:0003676">
    <property type="term" value="F:nucleic acid binding"/>
    <property type="evidence" value="ECO:0007669"/>
    <property type="project" value="InterPro"/>
</dbReference>
<dbReference type="CDD" id="cd01650">
    <property type="entry name" value="RT_nLTR_like"/>
    <property type="match status" value="1"/>
</dbReference>
<dbReference type="Proteomes" id="UP000596661">
    <property type="component" value="Chromosome 6"/>
</dbReference>
<evidence type="ECO:0000259" key="2">
    <source>
        <dbReference type="PROSITE" id="PS50878"/>
    </source>
</evidence>
<feature type="compositionally biased region" description="Polar residues" evidence="1">
    <location>
        <begin position="1096"/>
        <end position="1127"/>
    </location>
</feature>
<keyword evidence="4" id="KW-1185">Reference proteome</keyword>
<name>A0A803PW06_CANSA</name>
<dbReference type="EMBL" id="UZAU01000618">
    <property type="status" value="NOT_ANNOTATED_CDS"/>
    <property type="molecule type" value="Genomic_DNA"/>
</dbReference>
<dbReference type="Gene3D" id="3.30.420.10">
    <property type="entry name" value="Ribonuclease H-like superfamily/Ribonuclease H"/>
    <property type="match status" value="1"/>
</dbReference>